<feature type="transmembrane region" description="Helical" evidence="1">
    <location>
        <begin position="83"/>
        <end position="101"/>
    </location>
</feature>
<name>A0A5D5AUY2_9EURY</name>
<proteinExistence type="predicted"/>
<evidence type="ECO:0000256" key="1">
    <source>
        <dbReference type="SAM" id="Phobius"/>
    </source>
</evidence>
<evidence type="ECO:0000313" key="2">
    <source>
        <dbReference type="EMBL" id="TYT62901.1"/>
    </source>
</evidence>
<reference evidence="2 3" key="1">
    <citation type="submission" date="2019-08" db="EMBL/GenBank/DDBJ databases">
        <title>Archaea genome.</title>
        <authorList>
            <person name="Kajale S."/>
            <person name="Shouche Y."/>
            <person name="Deshpande N."/>
            <person name="Sharma A."/>
        </authorList>
    </citation>
    <scope>NUCLEOTIDE SEQUENCE [LARGE SCALE GENOMIC DNA]</scope>
    <source>
        <strain evidence="2 3">ESP3B_9</strain>
    </source>
</reference>
<dbReference type="AlphaFoldDB" id="A0A5D5AUY2"/>
<dbReference type="Pfam" id="PF13197">
    <property type="entry name" value="DUF4013"/>
    <property type="match status" value="1"/>
</dbReference>
<feature type="transmembrane region" description="Helical" evidence="1">
    <location>
        <begin position="113"/>
        <end position="144"/>
    </location>
</feature>
<protein>
    <submittedName>
        <fullName evidence="2">DUF4013 domain-containing protein</fullName>
    </submittedName>
</protein>
<dbReference type="Proteomes" id="UP000324104">
    <property type="component" value="Unassembled WGS sequence"/>
</dbReference>
<keyword evidence="3" id="KW-1185">Reference proteome</keyword>
<feature type="transmembrane region" description="Helical" evidence="1">
    <location>
        <begin position="165"/>
        <end position="185"/>
    </location>
</feature>
<comment type="caution">
    <text evidence="2">The sequence shown here is derived from an EMBL/GenBank/DDBJ whole genome shotgun (WGS) entry which is preliminary data.</text>
</comment>
<dbReference type="InterPro" id="IPR025098">
    <property type="entry name" value="DUF4013"/>
</dbReference>
<feature type="transmembrane region" description="Helical" evidence="1">
    <location>
        <begin position="191"/>
        <end position="218"/>
    </location>
</feature>
<organism evidence="2 3">
    <name type="scientific">Natrialba swarupiae</name>
    <dbReference type="NCBI Taxonomy" id="2448032"/>
    <lineage>
        <taxon>Archaea</taxon>
        <taxon>Methanobacteriati</taxon>
        <taxon>Methanobacteriota</taxon>
        <taxon>Stenosarchaea group</taxon>
        <taxon>Halobacteria</taxon>
        <taxon>Halobacteriales</taxon>
        <taxon>Natrialbaceae</taxon>
        <taxon>Natrialba</taxon>
    </lineage>
</organism>
<dbReference type="RefSeq" id="WP_149080630.1">
    <property type="nucleotide sequence ID" value="NZ_VTAW01000005.1"/>
</dbReference>
<dbReference type="EMBL" id="VTAW01000005">
    <property type="protein sequence ID" value="TYT62901.1"/>
    <property type="molecule type" value="Genomic_DNA"/>
</dbReference>
<feature type="transmembrane region" description="Helical" evidence="1">
    <location>
        <begin position="60"/>
        <end position="78"/>
    </location>
</feature>
<evidence type="ECO:0000313" key="3">
    <source>
        <dbReference type="Proteomes" id="UP000324104"/>
    </source>
</evidence>
<accession>A0A5D5AUY2</accession>
<gene>
    <name evidence="2" type="ORF">FYC77_06195</name>
</gene>
<feature type="transmembrane region" description="Helical" evidence="1">
    <location>
        <begin position="20"/>
        <end position="40"/>
    </location>
</feature>
<keyword evidence="1" id="KW-0812">Transmembrane</keyword>
<keyword evidence="1" id="KW-0472">Membrane</keyword>
<sequence>MLEDAFRYPFRGDPIRRTAVGSLLVLGSVFVLPALVLAGYGVRVLETTLEGEEGPPAFDSWSELAATGVGAVAISLVYLLGPLVVGGVLGVILGGVGYYGLQTVAPVLAGSEALVWGTSLVVALLTGVVLLAGTAVTFAIYYAFPAGMLNYARTGRFRAAFDRNALWPVVTSGEYLLAMAVLQLLPLAAPVLVVAAAITVVGVVFVPAIPFVAAVVCLRLLAVAAVPASTGDRSVEPAPIGGRASRPG</sequence>
<keyword evidence="1" id="KW-1133">Transmembrane helix</keyword>